<feature type="compositionally biased region" description="Low complexity" evidence="3">
    <location>
        <begin position="286"/>
        <end position="295"/>
    </location>
</feature>
<keyword evidence="2" id="KW-0653">Protein transport</keyword>
<dbReference type="GO" id="GO:0007030">
    <property type="term" value="P:Golgi organization"/>
    <property type="evidence" value="ECO:0007669"/>
    <property type="project" value="UniProtKB-UniRule"/>
</dbReference>
<evidence type="ECO:0000256" key="3">
    <source>
        <dbReference type="SAM" id="MobiDB-lite"/>
    </source>
</evidence>
<keyword evidence="2" id="KW-0445">Lipid transport</keyword>
<dbReference type="GO" id="GO:0016020">
    <property type="term" value="C:membrane"/>
    <property type="evidence" value="ECO:0007669"/>
    <property type="project" value="TreeGrafter"/>
</dbReference>
<dbReference type="GO" id="GO:0006869">
    <property type="term" value="P:lipid transport"/>
    <property type="evidence" value="ECO:0007669"/>
    <property type="project" value="UniProtKB-UniRule"/>
</dbReference>
<feature type="region of interest" description="Disordered" evidence="3">
    <location>
        <begin position="191"/>
        <end position="218"/>
    </location>
</feature>
<organism evidence="4 5">
    <name type="scientific">Thelonectria olida</name>
    <dbReference type="NCBI Taxonomy" id="1576542"/>
    <lineage>
        <taxon>Eukaryota</taxon>
        <taxon>Fungi</taxon>
        <taxon>Dikarya</taxon>
        <taxon>Ascomycota</taxon>
        <taxon>Pezizomycotina</taxon>
        <taxon>Sordariomycetes</taxon>
        <taxon>Hypocreomycetidae</taxon>
        <taxon>Hypocreales</taxon>
        <taxon>Nectriaceae</taxon>
        <taxon>Thelonectria</taxon>
    </lineage>
</organism>
<feature type="region of interest" description="Disordered" evidence="3">
    <location>
        <begin position="1"/>
        <end position="60"/>
    </location>
</feature>
<dbReference type="GO" id="GO:0000938">
    <property type="term" value="C:GARP complex"/>
    <property type="evidence" value="ECO:0007669"/>
    <property type="project" value="UniProtKB-UniRule"/>
</dbReference>
<keyword evidence="2" id="KW-0813">Transport</keyword>
<name>A0A9P8W709_9HYPO</name>
<dbReference type="Pfam" id="PF08700">
    <property type="entry name" value="VPS51_Exo84_N"/>
    <property type="match status" value="1"/>
</dbReference>
<feature type="compositionally biased region" description="Basic and acidic residues" evidence="3">
    <location>
        <begin position="198"/>
        <end position="214"/>
    </location>
</feature>
<comment type="similarity">
    <text evidence="1 2">Belongs to the VPS51 family.</text>
</comment>
<dbReference type="InterPro" id="IPR014812">
    <property type="entry name" value="Vps51"/>
</dbReference>
<dbReference type="GO" id="GO:0032456">
    <property type="term" value="P:endocytic recycling"/>
    <property type="evidence" value="ECO:0007669"/>
    <property type="project" value="TreeGrafter"/>
</dbReference>
<dbReference type="GO" id="GO:0048193">
    <property type="term" value="P:Golgi vesicle transport"/>
    <property type="evidence" value="ECO:0007669"/>
    <property type="project" value="TreeGrafter"/>
</dbReference>
<feature type="compositionally biased region" description="Basic and acidic residues" evidence="3">
    <location>
        <begin position="276"/>
        <end position="285"/>
    </location>
</feature>
<sequence length="308" mass="34149">MSTIASPREPPRRTPNSSARPSLEISRSAVASPVLGQSSSSFSALPGQQQPGQQQVLPKRSNRVALREYYNLRAASASTPRIDLPDSEVPPSEMDAQDFDAEDYVAKVVAKSSLEQLLRLYTRVVGEVRALDAEKKALVYDNYSKLITATETIRKMRTNMDPLNPMASTLDPAIAQIYSQASSIREALRQTVPDPASDDGKKREAQRRQQRTRELAASALATPERLRTLVKEGKLEQARKEWEMPRRLLVAWKEKGVGGTDVDECLEEGDEVLKLAEEAGRRSGVSERTSTSTARVSRDSRVSRDGRQ</sequence>
<protein>
    <recommendedName>
        <fullName evidence="2">Vacuolar protein sorting-associated protein 51 homolog</fullName>
    </recommendedName>
</protein>
<comment type="function">
    <text evidence="2">Acts as component of the GARP complex that is involved in retrograde transport from early and late endosomes to the trans-Golgi network (TGN).</text>
</comment>
<keyword evidence="2" id="KW-0333">Golgi apparatus</keyword>
<dbReference type="EMBL" id="JAGPYM010000008">
    <property type="protein sequence ID" value="KAH6891064.1"/>
    <property type="molecule type" value="Genomic_DNA"/>
</dbReference>
<evidence type="ECO:0000256" key="1">
    <source>
        <dbReference type="ARBA" id="ARBA00006080"/>
    </source>
</evidence>
<gene>
    <name evidence="4" type="ORF">B0T10DRAFT_301620</name>
</gene>
<comment type="caution">
    <text evidence="4">The sequence shown here is derived from an EMBL/GenBank/DDBJ whole genome shotgun (WGS) entry which is preliminary data.</text>
</comment>
<reference evidence="4 5" key="1">
    <citation type="journal article" date="2021" name="Nat. Commun.">
        <title>Genetic determinants of endophytism in the Arabidopsis root mycobiome.</title>
        <authorList>
            <person name="Mesny F."/>
            <person name="Miyauchi S."/>
            <person name="Thiergart T."/>
            <person name="Pickel B."/>
            <person name="Atanasova L."/>
            <person name="Karlsson M."/>
            <person name="Huettel B."/>
            <person name="Barry K.W."/>
            <person name="Haridas S."/>
            <person name="Chen C."/>
            <person name="Bauer D."/>
            <person name="Andreopoulos W."/>
            <person name="Pangilinan J."/>
            <person name="LaButti K."/>
            <person name="Riley R."/>
            <person name="Lipzen A."/>
            <person name="Clum A."/>
            <person name="Drula E."/>
            <person name="Henrissat B."/>
            <person name="Kohler A."/>
            <person name="Grigoriev I.V."/>
            <person name="Martin F.M."/>
            <person name="Hacquard S."/>
        </authorList>
    </citation>
    <scope>NUCLEOTIDE SEQUENCE [LARGE SCALE GENOMIC DNA]</scope>
    <source>
        <strain evidence="4 5">MPI-CAGE-CH-0241</strain>
    </source>
</reference>
<dbReference type="Proteomes" id="UP000777438">
    <property type="component" value="Unassembled WGS sequence"/>
</dbReference>
<feature type="compositionally biased region" description="Low complexity" evidence="3">
    <location>
        <begin position="46"/>
        <end position="55"/>
    </location>
</feature>
<comment type="subcellular location">
    <subcellularLocation>
        <location evidence="2">Golgi apparatus</location>
        <location evidence="2">trans-Golgi network</location>
    </subcellularLocation>
</comment>
<dbReference type="GO" id="GO:0042147">
    <property type="term" value="P:retrograde transport, endosome to Golgi"/>
    <property type="evidence" value="ECO:0007669"/>
    <property type="project" value="UniProtKB-UniRule"/>
</dbReference>
<dbReference type="AlphaFoldDB" id="A0A9P8W709"/>
<evidence type="ECO:0000256" key="2">
    <source>
        <dbReference type="RuleBase" id="RU368010"/>
    </source>
</evidence>
<evidence type="ECO:0000313" key="5">
    <source>
        <dbReference type="Proteomes" id="UP000777438"/>
    </source>
</evidence>
<dbReference type="OrthoDB" id="203678at2759"/>
<dbReference type="GO" id="GO:1990745">
    <property type="term" value="C:EARP complex"/>
    <property type="evidence" value="ECO:0007669"/>
    <property type="project" value="TreeGrafter"/>
</dbReference>
<evidence type="ECO:0000313" key="4">
    <source>
        <dbReference type="EMBL" id="KAH6891064.1"/>
    </source>
</evidence>
<dbReference type="GO" id="GO:0005829">
    <property type="term" value="C:cytosol"/>
    <property type="evidence" value="ECO:0007669"/>
    <property type="project" value="GOC"/>
</dbReference>
<dbReference type="PANTHER" id="PTHR15954">
    <property type="entry name" value="VACUOLAR PROTEIN SORTING-ASSOCIATED PROTEIN 51 HOMOLOG"/>
    <property type="match status" value="1"/>
</dbReference>
<feature type="region of interest" description="Disordered" evidence="3">
    <location>
        <begin position="276"/>
        <end position="308"/>
    </location>
</feature>
<proteinExistence type="inferred from homology"/>
<dbReference type="GO" id="GO:0015031">
    <property type="term" value="P:protein transport"/>
    <property type="evidence" value="ECO:0007669"/>
    <property type="project" value="UniProtKB-UniRule"/>
</dbReference>
<accession>A0A9P8W709</accession>
<comment type="subunit">
    <text evidence="2">Component of the Golgi-associated retrograde protein (GARP) complex.</text>
</comment>
<feature type="compositionally biased region" description="Basic and acidic residues" evidence="3">
    <location>
        <begin position="296"/>
        <end position="308"/>
    </location>
</feature>
<dbReference type="PANTHER" id="PTHR15954:SF4">
    <property type="entry name" value="VACUOLAR PROTEIN SORTING-ASSOCIATED PROTEIN 51 HOMOLOG"/>
    <property type="match status" value="1"/>
</dbReference>
<keyword evidence="5" id="KW-1185">Reference proteome</keyword>